<sequence>MYKSLSASIVYIEMQKLDNLCNFVVSDYYAVNDPVFGSLMFGSLIQCLGPGVLQSEYCLVMFSSKLLIHCKFRPLCIA</sequence>
<name>A0A238C4G6_9BILA</name>
<organism evidence="1 2">
    <name type="scientific">Onchocerca flexuosa</name>
    <dbReference type="NCBI Taxonomy" id="387005"/>
    <lineage>
        <taxon>Eukaryota</taxon>
        <taxon>Metazoa</taxon>
        <taxon>Ecdysozoa</taxon>
        <taxon>Nematoda</taxon>
        <taxon>Chromadorea</taxon>
        <taxon>Rhabditida</taxon>
        <taxon>Spirurina</taxon>
        <taxon>Spiruromorpha</taxon>
        <taxon>Filarioidea</taxon>
        <taxon>Onchocercidae</taxon>
        <taxon>Onchocerca</taxon>
    </lineage>
</organism>
<dbReference type="AlphaFoldDB" id="A0A238C4G6"/>
<evidence type="ECO:0000313" key="1">
    <source>
        <dbReference type="EMBL" id="OZC12362.1"/>
    </source>
</evidence>
<proteinExistence type="predicted"/>
<evidence type="ECO:0000313" key="2">
    <source>
        <dbReference type="Proteomes" id="UP000242913"/>
    </source>
</evidence>
<protein>
    <submittedName>
        <fullName evidence="1">Uncharacterized protein</fullName>
    </submittedName>
</protein>
<accession>A0A238C4G6</accession>
<keyword evidence="2" id="KW-1185">Reference proteome</keyword>
<dbReference type="Proteomes" id="UP000242913">
    <property type="component" value="Unassembled WGS sequence"/>
</dbReference>
<gene>
    <name evidence="1" type="ORF">X798_00884</name>
</gene>
<reference evidence="1 2" key="1">
    <citation type="submission" date="2015-12" db="EMBL/GenBank/DDBJ databases">
        <title>Draft genome of the nematode, Onchocerca flexuosa.</title>
        <authorList>
            <person name="Mitreva M."/>
        </authorList>
    </citation>
    <scope>NUCLEOTIDE SEQUENCE [LARGE SCALE GENOMIC DNA]</scope>
    <source>
        <strain evidence="1">Red Deer</strain>
    </source>
</reference>
<dbReference type="EMBL" id="KZ269978">
    <property type="protein sequence ID" value="OZC12362.1"/>
    <property type="molecule type" value="Genomic_DNA"/>
</dbReference>